<evidence type="ECO:0000256" key="3">
    <source>
        <dbReference type="ARBA" id="ARBA00022821"/>
    </source>
</evidence>
<dbReference type="OrthoDB" id="1357022at2759"/>
<comment type="caution">
    <text evidence="5">The sequence shown here is derived from an EMBL/GenBank/DDBJ whole genome shotgun (WGS) entry which is preliminary data.</text>
</comment>
<dbReference type="PROSITE" id="PS50104">
    <property type="entry name" value="TIR"/>
    <property type="match status" value="1"/>
</dbReference>
<dbReference type="PRINTS" id="PR00364">
    <property type="entry name" value="DISEASERSIST"/>
</dbReference>
<dbReference type="InterPro" id="IPR042197">
    <property type="entry name" value="Apaf_helical"/>
</dbReference>
<gene>
    <name evidence="5" type="ORF">ANE_LOCUS18480</name>
</gene>
<keyword evidence="6" id="KW-1185">Reference proteome</keyword>
<dbReference type="InterPro" id="IPR027417">
    <property type="entry name" value="P-loop_NTPase"/>
</dbReference>
<dbReference type="InterPro" id="IPR000157">
    <property type="entry name" value="TIR_dom"/>
</dbReference>
<dbReference type="SUPFAM" id="SSF52540">
    <property type="entry name" value="P-loop containing nucleoside triphosphate hydrolases"/>
    <property type="match status" value="1"/>
</dbReference>
<dbReference type="SMART" id="SM00255">
    <property type="entry name" value="TIR"/>
    <property type="match status" value="1"/>
</dbReference>
<dbReference type="EMBL" id="CABITT030000006">
    <property type="protein sequence ID" value="VVB08036.1"/>
    <property type="molecule type" value="Genomic_DNA"/>
</dbReference>
<dbReference type="InterPro" id="IPR032675">
    <property type="entry name" value="LRR_dom_sf"/>
</dbReference>
<proteinExistence type="predicted"/>
<dbReference type="GO" id="GO:0006952">
    <property type="term" value="P:defense response"/>
    <property type="evidence" value="ECO:0007669"/>
    <property type="project" value="UniProtKB-KW"/>
</dbReference>
<keyword evidence="3" id="KW-0611">Plant defense</keyword>
<evidence type="ECO:0000259" key="4">
    <source>
        <dbReference type="PROSITE" id="PS50104"/>
    </source>
</evidence>
<dbReference type="InterPro" id="IPR002182">
    <property type="entry name" value="NB-ARC"/>
</dbReference>
<accession>A0A565C2Z9</accession>
<evidence type="ECO:0000256" key="1">
    <source>
        <dbReference type="ARBA" id="ARBA00022614"/>
    </source>
</evidence>
<dbReference type="Pfam" id="PF23282">
    <property type="entry name" value="WHD_ROQ1"/>
    <property type="match status" value="1"/>
</dbReference>
<dbReference type="Pfam" id="PF01582">
    <property type="entry name" value="TIR"/>
    <property type="match status" value="1"/>
</dbReference>
<dbReference type="Proteomes" id="UP000489600">
    <property type="component" value="Unassembled WGS sequence"/>
</dbReference>
<name>A0A565C2Z9_9BRAS</name>
<keyword evidence="2" id="KW-0677">Repeat</keyword>
<dbReference type="GO" id="GO:0007165">
    <property type="term" value="P:signal transduction"/>
    <property type="evidence" value="ECO:0007669"/>
    <property type="project" value="InterPro"/>
</dbReference>
<dbReference type="Gene3D" id="3.80.10.10">
    <property type="entry name" value="Ribonuclease Inhibitor"/>
    <property type="match status" value="1"/>
</dbReference>
<sequence>MAARTTVRIIFDISEETLQCCFIPYLSDAFGRKGISLLADIHDEVNECIAFVLIFSEKYVSSKEYFDKVLKTIHQRHDKDHLVTAIFYGVSRSNVQELKGNFGKAFFEHRTSDQASQWRNALAHIASFPGHEASNNQSDCDFVEKISRDVYEMIFPKERIGVYSRMLPAIVNVLCKQQWRVRSIGLWGMPGIGKTTLAEALFDQMSGDYEATCLLQNFHETFQKKGLHRLLQEHFENLSNQKVQPRVLVVLDDVRNHLDAESFLSGLGSLSHGSLIIVTSRDEQVLSQCGVNQTYKVEGLNKREALQLFSWCAFERDVTENNLHRELSSKVFAYANGNPLSLRLYGEEMSSQEGLNQKESLFLRLEQDPPHQIMEVVKSSYYALSDNEKNILVYIALFFIGEDLERVSERLHDLGCFPEIGICRLVENSLLTISENRVEMHSMIQAVVCNIGRYPQPETDEDPKTSFKSFKRVLGTKDIEAISLDASDLDSHLKLSSIVSMYNLRFLKIYYSNLENRHKALKSLPSRLRILQWEHYPLQSLPQDFDPSNLVELSMPYSQLQRLWGGTKNLKMLKRINLSHSQNLLEVEELSEARNLEQINLCGCKNLQNFPAIHHMQKLQFVDLSGGTRIKNILQFPSNVELKFHGSSIKTILPPVTFDNKSLHEHLEDQLKSHFSDYIKGRSFPISQKRITNPDMGESPPTFKNMMCQKAIEMSRSLQLTFTNLGIWFVQDP</sequence>
<dbReference type="SUPFAM" id="SSF52058">
    <property type="entry name" value="L domain-like"/>
    <property type="match status" value="1"/>
</dbReference>
<organism evidence="5 6">
    <name type="scientific">Arabis nemorensis</name>
    <dbReference type="NCBI Taxonomy" id="586526"/>
    <lineage>
        <taxon>Eukaryota</taxon>
        <taxon>Viridiplantae</taxon>
        <taxon>Streptophyta</taxon>
        <taxon>Embryophyta</taxon>
        <taxon>Tracheophyta</taxon>
        <taxon>Spermatophyta</taxon>
        <taxon>Magnoliopsida</taxon>
        <taxon>eudicotyledons</taxon>
        <taxon>Gunneridae</taxon>
        <taxon>Pentapetalae</taxon>
        <taxon>rosids</taxon>
        <taxon>malvids</taxon>
        <taxon>Brassicales</taxon>
        <taxon>Brassicaceae</taxon>
        <taxon>Arabideae</taxon>
        <taxon>Arabis</taxon>
    </lineage>
</organism>
<keyword evidence="1" id="KW-0433">Leucine-rich repeat</keyword>
<dbReference type="GO" id="GO:0043531">
    <property type="term" value="F:ADP binding"/>
    <property type="evidence" value="ECO:0007669"/>
    <property type="project" value="InterPro"/>
</dbReference>
<dbReference type="Gene3D" id="1.10.8.430">
    <property type="entry name" value="Helical domain of apoptotic protease-activating factors"/>
    <property type="match status" value="1"/>
</dbReference>
<dbReference type="InterPro" id="IPR036390">
    <property type="entry name" value="WH_DNA-bd_sf"/>
</dbReference>
<evidence type="ECO:0000313" key="5">
    <source>
        <dbReference type="EMBL" id="VVB08036.1"/>
    </source>
</evidence>
<evidence type="ECO:0000313" key="6">
    <source>
        <dbReference type="Proteomes" id="UP000489600"/>
    </source>
</evidence>
<dbReference type="Gene3D" id="3.40.50.300">
    <property type="entry name" value="P-loop containing nucleotide triphosphate hydrolases"/>
    <property type="match status" value="1"/>
</dbReference>
<dbReference type="Gene3D" id="3.40.50.10140">
    <property type="entry name" value="Toll/interleukin-1 receptor homology (TIR) domain"/>
    <property type="match status" value="1"/>
</dbReference>
<feature type="domain" description="TIR" evidence="4">
    <location>
        <begin position="1"/>
        <end position="154"/>
    </location>
</feature>
<dbReference type="SUPFAM" id="SSF46785">
    <property type="entry name" value="Winged helix' DNA-binding domain"/>
    <property type="match status" value="1"/>
</dbReference>
<reference evidence="5" key="1">
    <citation type="submission" date="2019-07" db="EMBL/GenBank/DDBJ databases">
        <authorList>
            <person name="Dittberner H."/>
        </authorList>
    </citation>
    <scope>NUCLEOTIDE SEQUENCE [LARGE SCALE GENOMIC DNA]</scope>
</reference>
<protein>
    <recommendedName>
        <fullName evidence="4">TIR domain-containing protein</fullName>
    </recommendedName>
</protein>
<dbReference type="PANTHER" id="PTHR11017:SF518">
    <property type="entry name" value="DISEASE RESISTANCE PROTEIN (TIR-NBS-LRR CLASS)-RELATED"/>
    <property type="match status" value="1"/>
</dbReference>
<evidence type="ECO:0000256" key="2">
    <source>
        <dbReference type="ARBA" id="ARBA00022737"/>
    </source>
</evidence>
<dbReference type="SUPFAM" id="SSF52200">
    <property type="entry name" value="Toll/Interleukin receptor TIR domain"/>
    <property type="match status" value="1"/>
</dbReference>
<dbReference type="InterPro" id="IPR035897">
    <property type="entry name" value="Toll_tir_struct_dom_sf"/>
</dbReference>
<dbReference type="InterPro" id="IPR044974">
    <property type="entry name" value="Disease_R_plants"/>
</dbReference>
<dbReference type="InterPro" id="IPR058192">
    <property type="entry name" value="WHD_ROQ1-like"/>
</dbReference>
<dbReference type="InterPro" id="IPR011713">
    <property type="entry name" value="Leu-rich_rpt_3"/>
</dbReference>
<dbReference type="Pfam" id="PF07725">
    <property type="entry name" value="LRR_3"/>
    <property type="match status" value="1"/>
</dbReference>
<dbReference type="AlphaFoldDB" id="A0A565C2Z9"/>
<dbReference type="Pfam" id="PF00931">
    <property type="entry name" value="NB-ARC"/>
    <property type="match status" value="1"/>
</dbReference>
<dbReference type="PANTHER" id="PTHR11017">
    <property type="entry name" value="LEUCINE-RICH REPEAT-CONTAINING PROTEIN"/>
    <property type="match status" value="1"/>
</dbReference>